<feature type="region of interest" description="Disordered" evidence="1">
    <location>
        <begin position="1097"/>
        <end position="1118"/>
    </location>
</feature>
<dbReference type="Proteomes" id="UP000646827">
    <property type="component" value="Unassembled WGS sequence"/>
</dbReference>
<evidence type="ECO:0000313" key="2">
    <source>
        <dbReference type="EMBL" id="KAG2227474.1"/>
    </source>
</evidence>
<dbReference type="PANTHER" id="PTHR14918">
    <property type="entry name" value="KICSTOR COMPLEX PROTEIN SZT2"/>
    <property type="match status" value="1"/>
</dbReference>
<feature type="region of interest" description="Disordered" evidence="1">
    <location>
        <begin position="2369"/>
        <end position="2428"/>
    </location>
</feature>
<sequence length="3239" mass="369007">MKVLYLSRSRRRIWRPEDGSLTDSMGDPSHGPGEVFALTPRTKLMTITCEYRLVYILDLSSSLATVGSTTPTILLSGAFESLRNSLEGLVQSFSLPLSVKEKAILRPRIRLTVMADCSQFASNINVIPMLADHPTMRVFMQNVIVGTYNIHHTVAKLYSEFLSFQKDISSFRNLMQRKRSTLEYDLDVGGEVVAPQDVSVLDATSLPPENSPVVVSLPQQQRQHTSSQLHQSNGSVMPTADPSLINNDKNDENQHNRRPRHQLSKQEIWGMGKSGANLSRILHAGHFALKLLPREGRPQMILITDGAMKSNVHDNTFVRQFAEEDVTCHIIQVGSVHSFIPGRNFGFVPDSEILMFLAKATGGSFTYSDQCKPVVDEPTVALNSTAAYNKNNSQDEAQPAFEIVPANKTDIKSPNIYHAKYLLREFTLTPRHPDLRLYDPIERGTGRDRLVMDEQQGLYNFPWDPAASGPLEPLRLLRYREYLLPAEFSHVIASRAREGFTLHSVSFDNPKKTVATTAADTSPLRTFDAPDFSSVKKERIQIIMALQWQPNVVIEYRIRATWLPAIIGPMREFKTDPRFLPSSIFSRAKAPRAEVFVRTDAEFAHMLQNWDAFRRRAQMMGVVTGAPYLSDTYNAPAYVKAEKLKNYLIDIYEGDEVLKTILGFNSKYLSGLQLTEASQQKNAFIETFRSFWEKINGSPNRPRPRSWYDDSCIDLLLGDVSPYMSPKLTSLYNQDFVNNVEYAINEAFENLQHVLGLWADFQGADGTFVRVMNRFVNSPEMNDNNAKEFFSYSLSYPPSFYEIRVRREYGRLISVRLLFFNMDVQARQRGMEHLLHILELPDEPSSMICRRPYSRLLMRDTKHYHQDDGSTEIRNQSRTWYLPTAMWLANEYIVRDYLRHITWTWQTDSHQNQYHREHKMMPLHDLAFQFLCQARLDQGFQLVSPRPDGTHFYQEIQLSGSSDPCSVQYFIWKDSDTGEITTELWMEPSSSHDQYEILKAWTGNPDRKTISQLVTFDQIHIVARSKSKGDIKEKATRESVSTMATSTNRSATDQQSTTMVMMLPQLFDVTSVLRSNVFVLTSFTSPQFYTLALDTKKDQQPNGNDYQEVQKEKPQQSNEQLLIKQTSQQQQLHYIHRCHKYQHQEDDRKSDICLRPDPILNRNKKALAQLEIDAQNYALLHYFAENGLEAMTDSEIIMTHHDSGTRFWSELKHAIFTSKHYFSGLKLATDLRKLRCFVTLIDVRSFVITLFPTLDAVIHGLSEKKRSLTDNRMDFIMFECIRKKPLKPMKNDQRVDGVSNNYNINKMVIDNDDDGITVKPIEYLVHENDGLGDIMRPKLTEGYFHDKATSCLTERVLGVAQNVRQLYCKSFFRSFYTCLMRGLLVDANDLVQVLNVCDESVMRIDITEFVNVMTLQRQESSDNSGTSDKNTSLDDQISLLVDLVAWSQTPLLIRLECVYTDPASGRTTTVPITSLPTVFGAQSQDSEFINFEPNISNNVYDSDWSPLDNKSTTVALHLVCINIPRSQDEDFFITNPSMPLPQESLINSMRSRPSCFFSLARDQQEALAETEARIRWLLTEETLHGLLKVSVITKPILQYVDRQLGRGSLFVDFPTVINVPFQFVKDLHNSREVFMDELEKCSQVTGSYRLQRIDDYFYISQDSVYNMREEKSLCTLSSDEGTDLKREQYLTEPSTSSGQQNTTEDNSDLCNGLGISTLAVDTDVESTDSTVVSFADRPLYWLVLRPHERYVSIYFYSKLQIRSDIIQRVKDNLTEIQERTNRLMLLESLQETRICSKFLEPHIIGPTSTPLDSSDDNSEDEDNIYTVSENDGSLVATGKFKPGQFACPVIYTKQFPLHWRLQPNVALKYLRADVLRLFVVRNRPNMYVIERSGSIVYCKIFERELNDGSNIKADNSTTMTPTTADISRSPQSISSPTSGAIPLHFKSPEERKGSKSGSTSSATTDNTRELVLEVHGIDLPLWIEQEFTDLIENRLTTEITLNEIQRFFLRNPNSKPTSADVKFVMPFDKPPTGEEVLRMPLLVNDPTTLLLFFKQSIMADTIKPFTGSYVIEAVKEYNQRRFPKMAASEFNDNNQCCFYYNCTRRVPGTSTPLELAVGQGVAGICVTNEVLRKDITNGGNGQFDHAIDINPESIKTCLEDEFREHISTTTTPIKTTAKANGGDAVCRIWIELWVTGSADSLALLHHIYECFRQSLCDYLIEKTVSIDYGVALLNRVLLFEDRSISVGRALRKTFIDSILYILEKAAEWKSPTVYSFDQAIRIMPWVMDDLLDYINCELCNLDTNLKMTVAWTLLNQQGIAATNWELYQGQRLIHDRIRNNIRLVGISGLSEFVEKLGSVEDHRRASVVSEERSIAGRSRRSSITSDGSASNKIQKQLKSDETSKPADDRSRSSSTSRSMSGVVSRASRSSVPRVDVAKHCFLFMRMDSKGISVYTYNWSEKTSLNVFDSIFRAVARQGARHDVLTNILQQKMGIFHHSTSLKQTVENYSSLASVPSLQHVTKQHMTPHINIVSPKHQPKTPQLQQPYQQKTDTSIPKIDNTTARSAKKINILFELQDIVNYATVATDKNDTTSVAASATTKSTECDDKQTTVAVASELDSTLTEFTTVEDCTRRQEHDLLKRHGVPFLEAVIRRTNVQTIHRKARQVYSRWSRQYIIDGTNACDKLLTSRDIRAILRSSRLLHYCRTPLLFSRFDEIWTSLDKDPSSRAQITQWYISLMEAFVFDYSKYLEGVDMHLVDLLPSDDSDLNSSIFRISQNFTIDCAPFYFLRVVKGGSILCELRFTGAYVSVTLYTLHRRYGRGGQKPDRGIFRSFEETSGHFKQFIHVNSFVHDFHLRYIQKMLENISIHTRNSNSSNSSGSSSSTTSDSNGDTTATMLANLNLLNVLHQFSTIHRQPASYSYNRLLRGFYQIRSDALDGKESFFDNLLGSSPRYGLTSIRVKDKSIAAAVTSHDLSFIPDGGRTGKWKHTLVVAPVEADEEGLWLKYFILIVYQGQMSPTSMYKNTYPPPKSNVNVNDTIDEMLLLEGYTLNDIITNARDRLDIIVGDVIAYCKRHNDWTELYASDLITIPGPQSARLATLLSRFSHTNICGMDSNMVSIFHTQLDWNAAFDQLIRLYQKKSIKDLRTTNGKRHLLLYNYGRYMDYLIHLQLDTNSHIKGWMVSRENSRTSQLHGEQIANLGNMLCHIIWMQTAHNLNSNSDPNSTIIGTTASNTGSSV</sequence>
<dbReference type="EMBL" id="JAEPRB010000007">
    <property type="protein sequence ID" value="KAG2227474.1"/>
    <property type="molecule type" value="Genomic_DNA"/>
</dbReference>
<dbReference type="InterPro" id="IPR033228">
    <property type="entry name" value="SZT2"/>
</dbReference>
<feature type="compositionally biased region" description="Polar residues" evidence="1">
    <location>
        <begin position="217"/>
        <end position="236"/>
    </location>
</feature>
<gene>
    <name evidence="2" type="ORF">INT45_007499</name>
</gene>
<comment type="caution">
    <text evidence="2">The sequence shown here is derived from an EMBL/GenBank/DDBJ whole genome shotgun (WGS) entry which is preliminary data.</text>
</comment>
<feature type="compositionally biased region" description="Polar residues" evidence="1">
    <location>
        <begin position="2386"/>
        <end position="2396"/>
    </location>
</feature>
<dbReference type="PANTHER" id="PTHR14918:SF3">
    <property type="entry name" value="KICSTOR COMPLEX PROTEIN SZT2"/>
    <property type="match status" value="1"/>
</dbReference>
<dbReference type="OrthoDB" id="43547at2759"/>
<proteinExistence type="predicted"/>
<reference evidence="2 3" key="1">
    <citation type="submission" date="2020-12" db="EMBL/GenBank/DDBJ databases">
        <title>Metabolic potential, ecology and presence of endohyphal bacteria is reflected in genomic diversity of Mucoromycotina.</title>
        <authorList>
            <person name="Muszewska A."/>
            <person name="Okrasinska A."/>
            <person name="Steczkiewicz K."/>
            <person name="Drgas O."/>
            <person name="Orlowska M."/>
            <person name="Perlinska-Lenart U."/>
            <person name="Aleksandrzak-Piekarczyk T."/>
            <person name="Szatraj K."/>
            <person name="Zielenkiewicz U."/>
            <person name="Pilsyk S."/>
            <person name="Malc E."/>
            <person name="Mieczkowski P."/>
            <person name="Kruszewska J.S."/>
            <person name="Biernat P."/>
            <person name="Pawlowska J."/>
        </authorList>
    </citation>
    <scope>NUCLEOTIDE SEQUENCE [LARGE SCALE GENOMIC DNA]</scope>
    <source>
        <strain evidence="2 3">CBS 142.35</strain>
    </source>
</reference>
<feature type="compositionally biased region" description="Basic and acidic residues" evidence="1">
    <location>
        <begin position="2397"/>
        <end position="2411"/>
    </location>
</feature>
<feature type="region of interest" description="Disordered" evidence="1">
    <location>
        <begin position="209"/>
        <end position="266"/>
    </location>
</feature>
<keyword evidence="3" id="KW-1185">Reference proteome</keyword>
<protein>
    <submittedName>
        <fullName evidence="2">Uncharacterized protein</fullName>
    </submittedName>
</protein>
<feature type="compositionally biased region" description="Low complexity" evidence="1">
    <location>
        <begin position="2872"/>
        <end position="2891"/>
    </location>
</feature>
<accession>A0A8H7SBX8</accession>
<evidence type="ECO:0000256" key="1">
    <source>
        <dbReference type="SAM" id="MobiDB-lite"/>
    </source>
</evidence>
<feature type="region of interest" description="Disordered" evidence="1">
    <location>
        <begin position="2870"/>
        <end position="2891"/>
    </location>
</feature>
<name>A0A8H7SBX8_9FUNG</name>
<organism evidence="2 3">
    <name type="scientific">Circinella minor</name>
    <dbReference type="NCBI Taxonomy" id="1195481"/>
    <lineage>
        <taxon>Eukaryota</taxon>
        <taxon>Fungi</taxon>
        <taxon>Fungi incertae sedis</taxon>
        <taxon>Mucoromycota</taxon>
        <taxon>Mucoromycotina</taxon>
        <taxon>Mucoromycetes</taxon>
        <taxon>Mucorales</taxon>
        <taxon>Lichtheimiaceae</taxon>
        <taxon>Circinella</taxon>
    </lineage>
</organism>
<feature type="region of interest" description="Disordered" evidence="1">
    <location>
        <begin position="1912"/>
        <end position="1967"/>
    </location>
</feature>
<feature type="compositionally biased region" description="Low complexity" evidence="1">
    <location>
        <begin position="1926"/>
        <end position="1938"/>
    </location>
</feature>
<feature type="region of interest" description="Disordered" evidence="1">
    <location>
        <begin position="2531"/>
        <end position="2553"/>
    </location>
</feature>
<dbReference type="GO" id="GO:0005777">
    <property type="term" value="C:peroxisome"/>
    <property type="evidence" value="ECO:0007669"/>
    <property type="project" value="InterPro"/>
</dbReference>
<feature type="region of interest" description="Disordered" evidence="1">
    <location>
        <begin position="1030"/>
        <end position="1053"/>
    </location>
</feature>
<feature type="compositionally biased region" description="Low complexity" evidence="1">
    <location>
        <begin position="1955"/>
        <end position="1964"/>
    </location>
</feature>
<feature type="compositionally biased region" description="Low complexity" evidence="1">
    <location>
        <begin position="2412"/>
        <end position="2428"/>
    </location>
</feature>
<evidence type="ECO:0000313" key="3">
    <source>
        <dbReference type="Proteomes" id="UP000646827"/>
    </source>
</evidence>
<feature type="compositionally biased region" description="Polar residues" evidence="1">
    <location>
        <begin position="1912"/>
        <end position="1925"/>
    </location>
</feature>
<feature type="compositionally biased region" description="Polar residues" evidence="1">
    <location>
        <begin position="1038"/>
        <end position="1053"/>
    </location>
</feature>
<feature type="compositionally biased region" description="Polar residues" evidence="1">
    <location>
        <begin position="2539"/>
        <end position="2553"/>
    </location>
</feature>